<dbReference type="InterPro" id="IPR051049">
    <property type="entry name" value="Dienelactone_hydrolase-like"/>
</dbReference>
<dbReference type="PANTHER" id="PTHR46623">
    <property type="entry name" value="CARBOXYMETHYLENEBUTENOLIDASE-RELATED"/>
    <property type="match status" value="1"/>
</dbReference>
<name>A0A2K9NHT8_9PROT</name>
<keyword evidence="2" id="KW-1185">Reference proteome</keyword>
<dbReference type="InterPro" id="IPR029058">
    <property type="entry name" value="AB_hydrolase_fold"/>
</dbReference>
<dbReference type="PANTHER" id="PTHR46623:SF10">
    <property type="entry name" value="CARBOXYMETHYLENEBUTENOLIDASE HOMOLOG"/>
    <property type="match status" value="1"/>
</dbReference>
<dbReference type="EMBL" id="CP025612">
    <property type="protein sequence ID" value="AUN32643.1"/>
    <property type="molecule type" value="Genomic_DNA"/>
</dbReference>
<accession>A0A2K9NHT8</accession>
<evidence type="ECO:0000313" key="1">
    <source>
        <dbReference type="EMBL" id="AUN32643.1"/>
    </source>
</evidence>
<protein>
    <submittedName>
        <fullName evidence="1">Dienelactone hydrolase</fullName>
    </submittedName>
</protein>
<gene>
    <name evidence="1" type="ORF">C0V82_20180</name>
</gene>
<sequence length="247" mass="26867">MQCVDIQTRDGMCPTWLHLPQGTGIWPAVILYMDGPGIRPALHRMARRLAEAGYAVLLPDLFYRSGAYEPVDPKVTFTDPVLRQAHREKYMAPVTPKAVMADTEALLAFMATRPDIKAGPVGVVGYCMGGRLALVTAATFPDRIVAAASYHGGGLANDTPGSPHLLAPRIKARVYVAGAIEDANFDDDQKQRLTQALAEAGVDHVVETRPARHGWVPDDMPVHDPAEAEHHWLTLLALFGRSFDKAA</sequence>
<dbReference type="Gene3D" id="3.40.50.1820">
    <property type="entry name" value="alpha/beta hydrolase"/>
    <property type="match status" value="1"/>
</dbReference>
<dbReference type="AlphaFoldDB" id="A0A2K9NHT8"/>
<keyword evidence="1" id="KW-0378">Hydrolase</keyword>
<dbReference type="KEGG" id="ncb:C0V82_20180"/>
<dbReference type="InterPro" id="IPR002925">
    <property type="entry name" value="Dienelactn_hydro"/>
</dbReference>
<dbReference type="Proteomes" id="UP000234752">
    <property type="component" value="Chromosome eg_2"/>
</dbReference>
<dbReference type="GO" id="GO:0016787">
    <property type="term" value="F:hydrolase activity"/>
    <property type="evidence" value="ECO:0007669"/>
    <property type="project" value="UniProtKB-KW"/>
</dbReference>
<dbReference type="Pfam" id="PF01738">
    <property type="entry name" value="DLH"/>
    <property type="match status" value="1"/>
</dbReference>
<evidence type="ECO:0000313" key="2">
    <source>
        <dbReference type="Proteomes" id="UP000234752"/>
    </source>
</evidence>
<dbReference type="OrthoDB" id="9787933at2"/>
<organism evidence="1 2">
    <name type="scientific">Niveispirillum cyanobacteriorum</name>
    <dbReference type="NCBI Taxonomy" id="1612173"/>
    <lineage>
        <taxon>Bacteria</taxon>
        <taxon>Pseudomonadati</taxon>
        <taxon>Pseudomonadota</taxon>
        <taxon>Alphaproteobacteria</taxon>
        <taxon>Rhodospirillales</taxon>
        <taxon>Azospirillaceae</taxon>
        <taxon>Niveispirillum</taxon>
    </lineage>
</organism>
<dbReference type="SUPFAM" id="SSF53474">
    <property type="entry name" value="alpha/beta-Hydrolases"/>
    <property type="match status" value="1"/>
</dbReference>
<dbReference type="RefSeq" id="WP_102114176.1">
    <property type="nucleotide sequence ID" value="NZ_BMGN01000010.1"/>
</dbReference>
<reference evidence="1 2" key="1">
    <citation type="submission" date="2017-12" db="EMBL/GenBank/DDBJ databases">
        <title>Genomes of bacteria within cyanobacterial aggregates.</title>
        <authorList>
            <person name="Cai H."/>
        </authorList>
    </citation>
    <scope>NUCLEOTIDE SEQUENCE [LARGE SCALE GENOMIC DNA]</scope>
    <source>
        <strain evidence="1 2">TH16</strain>
    </source>
</reference>
<proteinExistence type="predicted"/>